<keyword evidence="4 6" id="KW-0863">Zinc-finger</keyword>
<organism evidence="9 10">
    <name type="scientific">Tortispora caseinolytica NRRL Y-17796</name>
    <dbReference type="NCBI Taxonomy" id="767744"/>
    <lineage>
        <taxon>Eukaryota</taxon>
        <taxon>Fungi</taxon>
        <taxon>Dikarya</taxon>
        <taxon>Ascomycota</taxon>
        <taxon>Saccharomycotina</taxon>
        <taxon>Trigonopsidomycetes</taxon>
        <taxon>Trigonopsidales</taxon>
        <taxon>Trigonopsidaceae</taxon>
        <taxon>Tortispora</taxon>
    </lineage>
</organism>
<evidence type="ECO:0000256" key="1">
    <source>
        <dbReference type="ARBA" id="ARBA00004496"/>
    </source>
</evidence>
<feature type="domain" description="RING-type" evidence="8">
    <location>
        <begin position="149"/>
        <end position="194"/>
    </location>
</feature>
<dbReference type="GO" id="GO:0005737">
    <property type="term" value="C:cytoplasm"/>
    <property type="evidence" value="ECO:0007669"/>
    <property type="project" value="UniProtKB-SubCell"/>
</dbReference>
<dbReference type="AlphaFoldDB" id="A0A1E4T9L6"/>
<evidence type="ECO:0000256" key="7">
    <source>
        <dbReference type="SAM" id="MobiDB-lite"/>
    </source>
</evidence>
<comment type="subcellular location">
    <subcellularLocation>
        <location evidence="1">Cytoplasm</location>
    </subcellularLocation>
</comment>
<evidence type="ECO:0000313" key="10">
    <source>
        <dbReference type="Proteomes" id="UP000095023"/>
    </source>
</evidence>
<dbReference type="SUPFAM" id="SSF57850">
    <property type="entry name" value="RING/U-box"/>
    <property type="match status" value="1"/>
</dbReference>
<dbReference type="InterPro" id="IPR039739">
    <property type="entry name" value="MAG2/RNF10"/>
</dbReference>
<accession>A0A1E4T9L6</accession>
<proteinExistence type="predicted"/>
<dbReference type="InterPro" id="IPR001841">
    <property type="entry name" value="Znf_RING"/>
</dbReference>
<dbReference type="EMBL" id="KV453844">
    <property type="protein sequence ID" value="ODV88442.1"/>
    <property type="molecule type" value="Genomic_DNA"/>
</dbReference>
<dbReference type="GO" id="GO:0008270">
    <property type="term" value="F:zinc ion binding"/>
    <property type="evidence" value="ECO:0007669"/>
    <property type="project" value="UniProtKB-KW"/>
</dbReference>
<dbReference type="InterPro" id="IPR018957">
    <property type="entry name" value="Znf_C3HC4_RING-type"/>
</dbReference>
<feature type="region of interest" description="Disordered" evidence="7">
    <location>
        <begin position="1"/>
        <end position="69"/>
    </location>
</feature>
<dbReference type="GO" id="GO:0000976">
    <property type="term" value="F:transcription cis-regulatory region binding"/>
    <property type="evidence" value="ECO:0007669"/>
    <property type="project" value="TreeGrafter"/>
</dbReference>
<keyword evidence="5" id="KW-0862">Zinc</keyword>
<dbReference type="GO" id="GO:0045944">
    <property type="term" value="P:positive regulation of transcription by RNA polymerase II"/>
    <property type="evidence" value="ECO:0007669"/>
    <property type="project" value="TreeGrafter"/>
</dbReference>
<keyword evidence="2" id="KW-0963">Cytoplasm</keyword>
<evidence type="ECO:0000256" key="5">
    <source>
        <dbReference type="ARBA" id="ARBA00022833"/>
    </source>
</evidence>
<dbReference type="OrthoDB" id="302966at2759"/>
<dbReference type="PROSITE" id="PS50089">
    <property type="entry name" value="ZF_RING_2"/>
    <property type="match status" value="1"/>
</dbReference>
<feature type="compositionally biased region" description="Pro residues" evidence="7">
    <location>
        <begin position="13"/>
        <end position="35"/>
    </location>
</feature>
<evidence type="ECO:0000256" key="4">
    <source>
        <dbReference type="ARBA" id="ARBA00022771"/>
    </source>
</evidence>
<feature type="region of interest" description="Disordered" evidence="7">
    <location>
        <begin position="552"/>
        <end position="573"/>
    </location>
</feature>
<evidence type="ECO:0000259" key="8">
    <source>
        <dbReference type="PROSITE" id="PS50089"/>
    </source>
</evidence>
<evidence type="ECO:0000256" key="2">
    <source>
        <dbReference type="ARBA" id="ARBA00022490"/>
    </source>
</evidence>
<name>A0A1E4T9L6_9ASCO</name>
<dbReference type="Pfam" id="PF00097">
    <property type="entry name" value="zf-C3HC4"/>
    <property type="match status" value="1"/>
</dbReference>
<evidence type="ECO:0000313" key="9">
    <source>
        <dbReference type="EMBL" id="ODV88442.1"/>
    </source>
</evidence>
<dbReference type="PANTHER" id="PTHR12983">
    <property type="entry name" value="RING FINGER 10 FAMILY MEMBER"/>
    <property type="match status" value="1"/>
</dbReference>
<reference evidence="10" key="1">
    <citation type="submission" date="2016-02" db="EMBL/GenBank/DDBJ databases">
        <title>Comparative genomics of biotechnologically important yeasts.</title>
        <authorList>
            <consortium name="DOE Joint Genome Institute"/>
            <person name="Riley R."/>
            <person name="Haridas S."/>
            <person name="Wolfe K.H."/>
            <person name="Lopes M.R."/>
            <person name="Hittinger C.T."/>
            <person name="Goker M."/>
            <person name="Salamov A."/>
            <person name="Wisecaver J."/>
            <person name="Long T.M."/>
            <person name="Aerts A.L."/>
            <person name="Barry K."/>
            <person name="Choi C."/>
            <person name="Clum A."/>
            <person name="Coughlan A.Y."/>
            <person name="Deshpande S."/>
            <person name="Douglass A.P."/>
            <person name="Hanson S.J."/>
            <person name="Klenk H.-P."/>
            <person name="Labutti K."/>
            <person name="Lapidus A."/>
            <person name="Lindquist E."/>
            <person name="Lipzen A."/>
            <person name="Meier-Kolthoff J.P."/>
            <person name="Ohm R.A."/>
            <person name="Otillar R.P."/>
            <person name="Pangilinan J."/>
            <person name="Peng Y."/>
            <person name="Rokas A."/>
            <person name="Rosa C.A."/>
            <person name="Scheuner C."/>
            <person name="Sibirny A.A."/>
            <person name="Slot J.C."/>
            <person name="Stielow J.B."/>
            <person name="Sun H."/>
            <person name="Kurtzman C.P."/>
            <person name="Blackwell M."/>
            <person name="Jeffries T.W."/>
            <person name="Grigoriev I.V."/>
        </authorList>
    </citation>
    <scope>NUCLEOTIDE SEQUENCE [LARGE SCALE GENOMIC DNA]</scope>
    <source>
        <strain evidence="10">NRRL Y-17796</strain>
    </source>
</reference>
<gene>
    <name evidence="9" type="ORF">CANCADRAFT_146451</name>
</gene>
<dbReference type="InterPro" id="IPR013083">
    <property type="entry name" value="Znf_RING/FYVE/PHD"/>
</dbReference>
<dbReference type="Gene3D" id="3.30.40.10">
    <property type="entry name" value="Zinc/RING finger domain, C3HC4 (zinc finger)"/>
    <property type="match status" value="1"/>
</dbReference>
<protein>
    <recommendedName>
        <fullName evidence="8">RING-type domain-containing protein</fullName>
    </recommendedName>
</protein>
<dbReference type="SMART" id="SM00184">
    <property type="entry name" value="RING"/>
    <property type="match status" value="1"/>
</dbReference>
<keyword evidence="10" id="KW-1185">Reference proteome</keyword>
<dbReference type="Proteomes" id="UP000095023">
    <property type="component" value="Unassembled WGS sequence"/>
</dbReference>
<sequence length="573" mass="64085">MDNKRDPQRRVLPPLPPPLDSPPPRAMPTHTPPRPAARAPINPVNTSKRKSKPEGRRRGSATKSRVSTQSALDDYYSYSGYYDAKPAHQDFRSRTATWYRDNAEIVSANYRFVLSPDPLLSHLANAPDEPIPWALVQQVLALPQQAGPCPICLVEPATAPRMARCGHIMCLTCSLKLFASDPEAKSLHRSCPQCADRIHPKDLKPVRFIETNASDHPRPGADVRLRLMAWKSPCSVTFPADTPLQDVLPAVEDAECILTSRLLRGSPQYICTQLEHDISRIKAVAEADLVLYPDLDTTFWADKAVANVEAAIAEQATIEQIENLMVNNSGNMPESMVYFYQPKDGSRCFLSNIDLKVLKSEFQDYSKFPTSLLVRVQHVSSGHIVTEEMRSHRRDLRNLPLGAEISFLECDWRGIVSPETLKLHEKELIKRVKLRREKERREDRQRARWLAAEESKNRSEVQINEMSFSSLSLDNSDLELALELSKENIGGAGGGGSSVASRPHMPPVAFSDVARNGSSAVPEWYAPPGTYEVPEYNDLLFGEDTQPPVVETKMRKGRKQKRVVLMSTGGGRL</sequence>
<evidence type="ECO:0000256" key="6">
    <source>
        <dbReference type="PROSITE-ProRule" id="PRU00175"/>
    </source>
</evidence>
<dbReference type="PANTHER" id="PTHR12983:SF9">
    <property type="entry name" value="E3 UBIQUITIN-PROTEIN LIGASE RNF10"/>
    <property type="match status" value="1"/>
</dbReference>
<keyword evidence="3" id="KW-0479">Metal-binding</keyword>
<evidence type="ECO:0000256" key="3">
    <source>
        <dbReference type="ARBA" id="ARBA00022723"/>
    </source>
</evidence>